<keyword evidence="2 4" id="KW-0378">Hydrolase</keyword>
<comment type="catalytic activity">
    <reaction evidence="4">
        <text>glycyl-tRNA(Ala) + H2O = tRNA(Ala) + glycine + H(+)</text>
        <dbReference type="Rhea" id="RHEA:53744"/>
        <dbReference type="Rhea" id="RHEA-COMP:9657"/>
        <dbReference type="Rhea" id="RHEA-COMP:13640"/>
        <dbReference type="ChEBI" id="CHEBI:15377"/>
        <dbReference type="ChEBI" id="CHEBI:15378"/>
        <dbReference type="ChEBI" id="CHEBI:57305"/>
        <dbReference type="ChEBI" id="CHEBI:78442"/>
        <dbReference type="ChEBI" id="CHEBI:78522"/>
        <dbReference type="EC" id="3.1.1.96"/>
    </reaction>
</comment>
<dbReference type="Pfam" id="PF04414">
    <property type="entry name" value="tRNA_deacylase"/>
    <property type="match status" value="1"/>
</dbReference>
<keyword evidence="3 4" id="KW-0862">Zinc</keyword>
<dbReference type="GO" id="GO:0019478">
    <property type="term" value="P:D-amino acid catabolic process"/>
    <property type="evidence" value="ECO:0007669"/>
    <property type="project" value="UniProtKB-UniRule"/>
</dbReference>
<evidence type="ECO:0000313" key="6">
    <source>
        <dbReference type="Proteomes" id="UP000509594"/>
    </source>
</evidence>
<dbReference type="GO" id="GO:0008270">
    <property type="term" value="F:zinc ion binding"/>
    <property type="evidence" value="ECO:0007669"/>
    <property type="project" value="UniProtKB-UniRule"/>
</dbReference>
<dbReference type="SUPFAM" id="SSF142535">
    <property type="entry name" value="AF0625-like"/>
    <property type="match status" value="1"/>
</dbReference>
<organism evidence="5 6">
    <name type="scientific">Methanolobus zinderi</name>
    <dbReference type="NCBI Taxonomy" id="536044"/>
    <lineage>
        <taxon>Archaea</taxon>
        <taxon>Methanobacteriati</taxon>
        <taxon>Methanobacteriota</taxon>
        <taxon>Stenosarchaea group</taxon>
        <taxon>Methanomicrobia</taxon>
        <taxon>Methanosarcinales</taxon>
        <taxon>Methanosarcinaceae</taxon>
        <taxon>Methanolobus</taxon>
    </lineage>
</organism>
<protein>
    <recommendedName>
        <fullName evidence="4">D-aminoacyl-tRNA deacylase</fullName>
        <ecNumber evidence="4">3.1.1.96</ecNumber>
    </recommendedName>
</protein>
<keyword evidence="6" id="KW-1185">Reference proteome</keyword>
<comment type="function">
    <text evidence="4">D-aminoacyl-tRNA deacylase with broad substrate specificity. By recycling D-aminoacyl-tRNA to D-amino acids and free tRNA molecules, this enzyme counteracts the toxicity associated with the formation of D-aminoacyl-tRNA entities in vivo.</text>
</comment>
<dbReference type="AlphaFoldDB" id="A0A7D5ICY3"/>
<accession>A0A7D5ICY3</accession>
<reference evidence="5 6" key="1">
    <citation type="submission" date="2020-06" db="EMBL/GenBank/DDBJ databases">
        <title>Methanolobus halotolerans sp. nov., isolated from a saline lake Tus in Siberia.</title>
        <authorList>
            <person name="Shen Y."/>
            <person name="Chen S.-C."/>
            <person name="Lai M.-C."/>
            <person name="Huang H.-H."/>
            <person name="Chiu H.-H."/>
            <person name="Tang S.-L."/>
            <person name="Rogozin D.Y."/>
            <person name="Degermendzhy A.G."/>
        </authorList>
    </citation>
    <scope>NUCLEOTIDE SEQUENCE [LARGE SCALE GENOMIC DNA]</scope>
    <source>
        <strain evidence="5 6">DSM 21339</strain>
    </source>
</reference>
<dbReference type="EC" id="3.1.1.96" evidence="4"/>
<evidence type="ECO:0000256" key="2">
    <source>
        <dbReference type="ARBA" id="ARBA00022801"/>
    </source>
</evidence>
<dbReference type="PANTHER" id="PTHR34667:SF1">
    <property type="entry name" value="D-AMINOACYL-TRNA DEACYLASE"/>
    <property type="match status" value="1"/>
</dbReference>
<evidence type="ECO:0000256" key="4">
    <source>
        <dbReference type="HAMAP-Rule" id="MF_00562"/>
    </source>
</evidence>
<dbReference type="PANTHER" id="PTHR34667">
    <property type="entry name" value="D-AMINOACYL-TRNA DEACYLASE"/>
    <property type="match status" value="1"/>
</dbReference>
<dbReference type="GeneID" id="55822675"/>
<comment type="cofactor">
    <cofactor evidence="4">
        <name>Zn(2+)</name>
        <dbReference type="ChEBI" id="CHEBI:29105"/>
    </cofactor>
    <text evidence="4">Binds 2 Zn(2+) ions per subunit.</text>
</comment>
<comment type="similarity">
    <text evidence="4">Belongs to the DtdA deacylase family.</text>
</comment>
<evidence type="ECO:0000256" key="1">
    <source>
        <dbReference type="ARBA" id="ARBA00022723"/>
    </source>
</evidence>
<comment type="subunit">
    <text evidence="4">Monomer.</text>
</comment>
<dbReference type="Gene3D" id="3.40.50.10700">
    <property type="entry name" value="AF0625-like"/>
    <property type="match status" value="1"/>
</dbReference>
<dbReference type="InterPro" id="IPR018033">
    <property type="entry name" value="Deacylase_DtdA_archaea"/>
</dbReference>
<keyword evidence="1 4" id="KW-0479">Metal-binding</keyword>
<dbReference type="InterPro" id="IPR007508">
    <property type="entry name" value="DtdA"/>
</dbReference>
<dbReference type="OrthoDB" id="9863at2157"/>
<evidence type="ECO:0000256" key="3">
    <source>
        <dbReference type="ARBA" id="ARBA00022833"/>
    </source>
</evidence>
<dbReference type="Gene3D" id="3.40.630.50">
    <property type="entry name" value="AF0625-like"/>
    <property type="match status" value="1"/>
</dbReference>
<gene>
    <name evidence="4" type="primary">dtdA</name>
    <name evidence="5" type="ORF">HWN40_13330</name>
</gene>
<dbReference type="EMBL" id="CP058215">
    <property type="protein sequence ID" value="QLC51129.1"/>
    <property type="molecule type" value="Genomic_DNA"/>
</dbReference>
<dbReference type="GO" id="GO:0051499">
    <property type="term" value="F:D-aminoacyl-tRNA deacylase activity"/>
    <property type="evidence" value="ECO:0007669"/>
    <property type="project" value="UniProtKB-UniRule"/>
</dbReference>
<dbReference type="Proteomes" id="UP000509594">
    <property type="component" value="Chromosome"/>
</dbReference>
<dbReference type="KEGG" id="mzi:HWN40_13330"/>
<name>A0A7D5ICY3_9EURY</name>
<proteinExistence type="inferred from homology"/>
<dbReference type="HAMAP" id="MF_00562">
    <property type="entry name" value="Deacylase_DtdA"/>
    <property type="match status" value="1"/>
</dbReference>
<evidence type="ECO:0000313" key="5">
    <source>
        <dbReference type="EMBL" id="QLC51129.1"/>
    </source>
</evidence>
<sequence>MKSKKINILCSTVDRAGQNIKEHLLLKGEWEKAKNLPEAWEELAGVYENKDYRIIEIDQHHIYQDRIDQKMKKYGFDTDLIIVASKHKSSDGRSVLTAHFTGNVKSADFGGKPYELSVASPGIMSSILKNMQTQAREANYEINMESTHHGPSDIRIPMVYAEIGSGEKQWSDPDAGEIVARSILEAEEMDLPVAIGFGGGHYASRQTKLLLEEDIAFGHNFPDYQLADIDKDLIEQAFLKSGADFAYFDRKSMPSAERERIREIIEELGYPILREGDIKELKGLEWDRFLRIRYMAEKLCSGGRFRITDRLRSQYLNSEGWVQEGNNLKDSEISSKLVQETFSADRGSLLNTLEELPLVYIERDNGTISNHMIIPAEHVKITMQDITNECIKILKEHYEVKYAPQENLLYIVTERFSPMMAKDMGINPGPLYGKLANMETVTVNGKTIRPDMVHERKIKEIPLTNSPNNPTRS</sequence>
<dbReference type="RefSeq" id="WP_176966183.1">
    <property type="nucleotide sequence ID" value="NZ_CP058215.1"/>
</dbReference>
<comment type="catalytic activity">
    <reaction evidence="4">
        <text>a D-aminoacyl-tRNA + H2O = a tRNA + a D-alpha-amino acid + H(+)</text>
        <dbReference type="Rhea" id="RHEA:13953"/>
        <dbReference type="Rhea" id="RHEA-COMP:10123"/>
        <dbReference type="Rhea" id="RHEA-COMP:10124"/>
        <dbReference type="ChEBI" id="CHEBI:15377"/>
        <dbReference type="ChEBI" id="CHEBI:15378"/>
        <dbReference type="ChEBI" id="CHEBI:59871"/>
        <dbReference type="ChEBI" id="CHEBI:78442"/>
        <dbReference type="ChEBI" id="CHEBI:79333"/>
        <dbReference type="EC" id="3.1.1.96"/>
    </reaction>
</comment>